<dbReference type="SUPFAM" id="SSF52172">
    <property type="entry name" value="CheY-like"/>
    <property type="match status" value="1"/>
</dbReference>
<proteinExistence type="predicted"/>
<dbReference type="Proteomes" id="UP000245959">
    <property type="component" value="Unassembled WGS sequence"/>
</dbReference>
<dbReference type="SUPFAM" id="SSF55874">
    <property type="entry name" value="ATPase domain of HSP90 chaperone/DNA topoisomerase II/histidine kinase"/>
    <property type="match status" value="1"/>
</dbReference>
<dbReference type="SMART" id="SM00331">
    <property type="entry name" value="PP2C_SIG"/>
    <property type="match status" value="1"/>
</dbReference>
<dbReference type="SMART" id="SM00448">
    <property type="entry name" value="REC"/>
    <property type="match status" value="1"/>
</dbReference>
<dbReference type="Gene3D" id="3.60.40.10">
    <property type="entry name" value="PPM-type phosphatase domain"/>
    <property type="match status" value="1"/>
</dbReference>
<evidence type="ECO:0000313" key="5">
    <source>
        <dbReference type="EMBL" id="PVY38111.1"/>
    </source>
</evidence>
<dbReference type="Pfam" id="PF07228">
    <property type="entry name" value="SpoIIE"/>
    <property type="match status" value="1"/>
</dbReference>
<dbReference type="InterPro" id="IPR011006">
    <property type="entry name" value="CheY-like_superfamily"/>
</dbReference>
<dbReference type="InterPro" id="IPR036457">
    <property type="entry name" value="PPM-type-like_dom_sf"/>
</dbReference>
<dbReference type="EMBL" id="QEKH01000028">
    <property type="protein sequence ID" value="PVY38111.1"/>
    <property type="molecule type" value="Genomic_DNA"/>
</dbReference>
<keyword evidence="1" id="KW-0378">Hydrolase</keyword>
<dbReference type="GO" id="GO:0016791">
    <property type="term" value="F:phosphatase activity"/>
    <property type="evidence" value="ECO:0007669"/>
    <property type="project" value="TreeGrafter"/>
</dbReference>
<accession>A0A2U1AP51</accession>
<name>A0A2U1AP51_9BACT</name>
<dbReference type="AlphaFoldDB" id="A0A2U1AP51"/>
<reference evidence="4 7" key="2">
    <citation type="submission" date="2020-04" db="EMBL/GenBank/DDBJ databases">
        <authorList>
            <person name="Hitch T.C.A."/>
            <person name="Wylensek D."/>
            <person name="Clavel T."/>
        </authorList>
    </citation>
    <scope>NUCLEOTIDE SEQUENCE [LARGE SCALE GENOMIC DNA]</scope>
    <source>
        <strain evidence="4 7">COR2-253-APC-1A</strain>
    </source>
</reference>
<evidence type="ECO:0000256" key="1">
    <source>
        <dbReference type="ARBA" id="ARBA00022801"/>
    </source>
</evidence>
<dbReference type="EMBL" id="JABAEW010000043">
    <property type="protein sequence ID" value="NMD88336.1"/>
    <property type="molecule type" value="Genomic_DNA"/>
</dbReference>
<evidence type="ECO:0000313" key="4">
    <source>
        <dbReference type="EMBL" id="NMD88336.1"/>
    </source>
</evidence>
<dbReference type="InterPro" id="IPR052016">
    <property type="entry name" value="Bact_Sigma-Reg"/>
</dbReference>
<dbReference type="CDD" id="cd16936">
    <property type="entry name" value="HATPase_RsbW-like"/>
    <property type="match status" value="1"/>
</dbReference>
<evidence type="ECO:0000259" key="3">
    <source>
        <dbReference type="PROSITE" id="PS50110"/>
    </source>
</evidence>
<feature type="modified residue" description="4-aspartylphosphate" evidence="2">
    <location>
        <position position="55"/>
    </location>
</feature>
<comment type="caution">
    <text evidence="5">The sequence shown here is derived from an EMBL/GenBank/DDBJ whole genome shotgun (WGS) entry which is preliminary data.</text>
</comment>
<organism evidence="5 6">
    <name type="scientific">Victivallis vadensis</name>
    <dbReference type="NCBI Taxonomy" id="172901"/>
    <lineage>
        <taxon>Bacteria</taxon>
        <taxon>Pseudomonadati</taxon>
        <taxon>Lentisphaerota</taxon>
        <taxon>Lentisphaeria</taxon>
        <taxon>Victivallales</taxon>
        <taxon>Victivallaceae</taxon>
        <taxon>Victivallis</taxon>
    </lineage>
</organism>
<dbReference type="Proteomes" id="UP000576225">
    <property type="component" value="Unassembled WGS sequence"/>
</dbReference>
<dbReference type="InterPro" id="IPR036890">
    <property type="entry name" value="HATPase_C_sf"/>
</dbReference>
<evidence type="ECO:0000256" key="2">
    <source>
        <dbReference type="PROSITE-ProRule" id="PRU00169"/>
    </source>
</evidence>
<dbReference type="InterPro" id="IPR003594">
    <property type="entry name" value="HATPase_dom"/>
</dbReference>
<feature type="domain" description="Response regulatory" evidence="3">
    <location>
        <begin position="6"/>
        <end position="123"/>
    </location>
</feature>
<dbReference type="Pfam" id="PF13581">
    <property type="entry name" value="HATPase_c_2"/>
    <property type="match status" value="1"/>
</dbReference>
<evidence type="ECO:0000313" key="7">
    <source>
        <dbReference type="Proteomes" id="UP000576225"/>
    </source>
</evidence>
<dbReference type="PROSITE" id="PS50110">
    <property type="entry name" value="RESPONSE_REGULATORY"/>
    <property type="match status" value="1"/>
</dbReference>
<dbReference type="SUPFAM" id="SSF81606">
    <property type="entry name" value="PP2C-like"/>
    <property type="match status" value="1"/>
</dbReference>
<sequence>MENRYKILAVDDEKFNLLLLESCLQSESCDLVTCNDALKAFSEFKKADFDVILLDILMDGIDGFEVRQLIRSRNKKIPIIFLTSLLDDINSTLVNRITADQYSYYLNKSFNKKTLIEKIEQAVQTYRESAAANGFLQKIESDLALAGEVQRLVLPNWCQINDQLISSFLYEPNFKVSGDIFEFYRIADGRHLVVLGDIAGHGVQAALYMMALQAFLKMLLAEIAPEELQVHQVMNRINEFVRNDLNGESYMTCMVALFDFRRNHLTFHNAGHPGLICCSPSRGEAREISADGRGSIPIGWSRDLPYKEEDNIDFDFEDDSIFISYTDGLLDLSKPNAPEEVIEEKNFRELLGALAAESNVVSIPFRLRSVIDQIGFSESPDDVFIMALQKNCAIPTVCFRQLQPTTNSISAGVLEFCNFVQHHTGDEELGTRIELLLSEFLNNVVLHGLVNAKRGKAVIAVRLEVQEEKIVISAMDRGREWEDVPAFNVHTARQQLEELNANRATSGRGLAIITSIAESIRRKHYRGLNETVFIIRR</sequence>
<reference evidence="5 6" key="1">
    <citation type="submission" date="2018-04" db="EMBL/GenBank/DDBJ databases">
        <title>Genomic Encyclopedia of Type Strains, Phase IV (KMG-IV): sequencing the most valuable type-strain genomes for metagenomic binning, comparative biology and taxonomic classification.</title>
        <authorList>
            <person name="Goeker M."/>
        </authorList>
    </citation>
    <scope>NUCLEOTIDE SEQUENCE [LARGE SCALE GENOMIC DNA]</scope>
    <source>
        <strain evidence="5 6">DSM 14823</strain>
    </source>
</reference>
<dbReference type="Gene3D" id="3.30.565.10">
    <property type="entry name" value="Histidine kinase-like ATPase, C-terminal domain"/>
    <property type="match status" value="1"/>
</dbReference>
<dbReference type="InterPro" id="IPR001789">
    <property type="entry name" value="Sig_transdc_resp-reg_receiver"/>
</dbReference>
<evidence type="ECO:0000313" key="6">
    <source>
        <dbReference type="Proteomes" id="UP000245959"/>
    </source>
</evidence>
<dbReference type="GO" id="GO:0000160">
    <property type="term" value="P:phosphorelay signal transduction system"/>
    <property type="evidence" value="ECO:0007669"/>
    <property type="project" value="InterPro"/>
</dbReference>
<keyword evidence="2" id="KW-0597">Phosphoprotein</keyword>
<dbReference type="Gene3D" id="3.40.50.2300">
    <property type="match status" value="1"/>
</dbReference>
<dbReference type="InterPro" id="IPR001932">
    <property type="entry name" value="PPM-type_phosphatase-like_dom"/>
</dbReference>
<dbReference type="RefSeq" id="WP_116885168.1">
    <property type="nucleotide sequence ID" value="NZ_CABMMC010000170.1"/>
</dbReference>
<dbReference type="PANTHER" id="PTHR43156:SF2">
    <property type="entry name" value="STAGE II SPORULATION PROTEIN E"/>
    <property type="match status" value="1"/>
</dbReference>
<gene>
    <name evidence="5" type="ORF">C8D82_12811</name>
    <name evidence="4" type="ORF">HF882_17255</name>
</gene>
<keyword evidence="6" id="KW-1185">Reference proteome</keyword>
<dbReference type="PANTHER" id="PTHR43156">
    <property type="entry name" value="STAGE II SPORULATION PROTEIN E-RELATED"/>
    <property type="match status" value="1"/>
</dbReference>
<protein>
    <submittedName>
        <fullName evidence="4">Fused response regulator/phosphatase</fullName>
    </submittedName>
    <submittedName>
        <fullName evidence="5">Serine phosphatase RsbU (Regulator of sigma subunit)</fullName>
    </submittedName>
</protein>
<dbReference type="GeneID" id="78296450"/>
<dbReference type="Pfam" id="PF00072">
    <property type="entry name" value="Response_reg"/>
    <property type="match status" value="1"/>
</dbReference>
<dbReference type="OrthoDB" id="9811749at2"/>